<organism evidence="2 3">
    <name type="scientific">Leishmania infantum</name>
    <dbReference type="NCBI Taxonomy" id="5671"/>
    <lineage>
        <taxon>Eukaryota</taxon>
        <taxon>Discoba</taxon>
        <taxon>Euglenozoa</taxon>
        <taxon>Kinetoplastea</taxon>
        <taxon>Metakinetoplastina</taxon>
        <taxon>Trypanosomatida</taxon>
        <taxon>Trypanosomatidae</taxon>
        <taxon>Leishmaniinae</taxon>
        <taxon>Leishmania</taxon>
    </lineage>
</organism>
<evidence type="ECO:0000313" key="3">
    <source>
        <dbReference type="Proteomes" id="UP000255414"/>
    </source>
</evidence>
<reference evidence="2" key="1">
    <citation type="submission" date="2020-06" db="EMBL/GenBank/DDBJ databases">
        <authorList>
            <person name="Gonzalez-de la Fuente S."/>
            <person name="Peiro-Pastor R."/>
            <person name="Rastrojo A."/>
            <person name="Moreno J."/>
            <person name="Carrasco-Ramiro F."/>
            <person name="Requena JM."/>
            <person name="Aguado B."/>
        </authorList>
    </citation>
    <scope>NUCLEOTIDE SEQUENCE</scope>
</reference>
<accession>A0A6L0XWN8</accession>
<name>A0A6L0XWN8_LEIIN</name>
<evidence type="ECO:0000313" key="2">
    <source>
        <dbReference type="EMBL" id="CAC9519398.1"/>
    </source>
</evidence>
<sequence>MSMWKVSPVDGVDDGDCHNYNAFVWQQLLSNLDLEGNSDPTNADGANKTPGSCSIPMIGLKQRNPSAKDTVLSVKLDALRTSSFGGSPTALQDDGYSSEDDHESPGDQAGSGRSTTPFYSSPTTTATTKSGSGSCVASTQNSSDATAPCFFINGVRHSIESPCKTPDWTVVPASSSASARQVSVESPLWASAHIDPSPNPAKTVVAGNNSGVPCAWVCAEQSTTQSQSSPNLPLYAKPLTPPAGYAIPASPPSSGMGGGVQSTFTLPMGSSAYLANTVSVMQPLPASTMPVAQHASTPSFFPQKNDSAANTFPDCSILGFVFMDGEGCLRLAPQGCAAPASALSALPMMHVPCGATASSGMPQMQYTPGTMPAQPWRPTVTPAAAPTAAPAAASADASATASAAAPTAAPAAAPSVSLPCTMSSESWGNTKAWVFRDGRWISLSI</sequence>
<feature type="compositionally biased region" description="Low complexity" evidence="1">
    <location>
        <begin position="114"/>
        <end position="134"/>
    </location>
</feature>
<feature type="region of interest" description="Disordered" evidence="1">
    <location>
        <begin position="35"/>
        <end position="60"/>
    </location>
</feature>
<gene>
    <name evidence="2" type="ORF">LINF_310022700</name>
</gene>
<dbReference type="AlphaFoldDB" id="A0A6L0XWN8"/>
<dbReference type="EMBL" id="LR812964">
    <property type="protein sequence ID" value="CAC9519398.1"/>
    <property type="molecule type" value="Genomic_DNA"/>
</dbReference>
<protein>
    <submittedName>
        <fullName evidence="2">Hypothetical_protein_-_conserved</fullName>
    </submittedName>
</protein>
<dbReference type="Proteomes" id="UP000255414">
    <property type="component" value="Chromosome 31"/>
</dbReference>
<proteinExistence type="predicted"/>
<evidence type="ECO:0000256" key="1">
    <source>
        <dbReference type="SAM" id="MobiDB-lite"/>
    </source>
</evidence>
<feature type="region of interest" description="Disordered" evidence="1">
    <location>
        <begin position="83"/>
        <end position="142"/>
    </location>
</feature>
<dbReference type="OMA" id="SALPMMH"/>